<proteinExistence type="predicted"/>
<feature type="compositionally biased region" description="Polar residues" evidence="1">
    <location>
        <begin position="17"/>
        <end position="35"/>
    </location>
</feature>
<accession>A0AAE9D7Y9</accession>
<name>A0AAE9D7Y9_CAEBR</name>
<gene>
    <name evidence="2" type="ORF">L3Y34_005781</name>
</gene>
<organism evidence="2 3">
    <name type="scientific">Caenorhabditis briggsae</name>
    <dbReference type="NCBI Taxonomy" id="6238"/>
    <lineage>
        <taxon>Eukaryota</taxon>
        <taxon>Metazoa</taxon>
        <taxon>Ecdysozoa</taxon>
        <taxon>Nematoda</taxon>
        <taxon>Chromadorea</taxon>
        <taxon>Rhabditida</taxon>
        <taxon>Rhabditina</taxon>
        <taxon>Rhabditomorpha</taxon>
        <taxon>Rhabditoidea</taxon>
        <taxon>Rhabditidae</taxon>
        <taxon>Peloderinae</taxon>
        <taxon>Caenorhabditis</taxon>
    </lineage>
</organism>
<reference evidence="2 3" key="1">
    <citation type="submission" date="2022-05" db="EMBL/GenBank/DDBJ databases">
        <title>Chromosome-level reference genomes for two strains of Caenorhabditis briggsae: an improved platform for comparative genomics.</title>
        <authorList>
            <person name="Stevens L."/>
            <person name="Andersen E.C."/>
        </authorList>
    </citation>
    <scope>NUCLEOTIDE SEQUENCE [LARGE SCALE GENOMIC DNA]</scope>
    <source>
        <strain evidence="2">QX1410_ONT</strain>
        <tissue evidence="2">Whole-organism</tissue>
    </source>
</reference>
<protein>
    <submittedName>
        <fullName evidence="2">Uncharacterized protein</fullName>
    </submittedName>
</protein>
<dbReference type="AlphaFoldDB" id="A0AAE9D7Y9"/>
<sequence>MRNAQKLLDPRHLLPGATQQTPRAHSFQSPTAWTTAAPSMSHQLCRIHPQKEMDRTLERRSNWRKLEEFEGPGEKKKKDTWIAPKSLLCGTFKRTKC</sequence>
<evidence type="ECO:0000313" key="2">
    <source>
        <dbReference type="EMBL" id="ULT98199.1"/>
    </source>
</evidence>
<dbReference type="Proteomes" id="UP000827892">
    <property type="component" value="Chromosome IV"/>
</dbReference>
<evidence type="ECO:0000313" key="3">
    <source>
        <dbReference type="Proteomes" id="UP000827892"/>
    </source>
</evidence>
<dbReference type="EMBL" id="CP090894">
    <property type="protein sequence ID" value="ULT98199.1"/>
    <property type="molecule type" value="Genomic_DNA"/>
</dbReference>
<feature type="region of interest" description="Disordered" evidence="1">
    <location>
        <begin position="1"/>
        <end position="35"/>
    </location>
</feature>
<evidence type="ECO:0000256" key="1">
    <source>
        <dbReference type="SAM" id="MobiDB-lite"/>
    </source>
</evidence>